<dbReference type="Pfam" id="PF01029">
    <property type="entry name" value="NusB"/>
    <property type="match status" value="1"/>
</dbReference>
<dbReference type="Pfam" id="PF22458">
    <property type="entry name" value="RsmF-B_ferredox"/>
    <property type="match status" value="1"/>
</dbReference>
<evidence type="ECO:0000256" key="2">
    <source>
        <dbReference type="ARBA" id="ARBA00004496"/>
    </source>
</evidence>
<dbReference type="PANTHER" id="PTHR22807">
    <property type="entry name" value="NOP2 YEAST -RELATED NOL1/NOP2/FMU SUN DOMAIN-CONTAINING"/>
    <property type="match status" value="1"/>
</dbReference>
<evidence type="ECO:0000259" key="14">
    <source>
        <dbReference type="PROSITE" id="PS51686"/>
    </source>
</evidence>
<evidence type="ECO:0000256" key="11">
    <source>
        <dbReference type="ARBA" id="ARBA00031088"/>
    </source>
</evidence>
<dbReference type="InterPro" id="IPR049560">
    <property type="entry name" value="MeTrfase_RsmB-F_NOP2_cat"/>
</dbReference>
<dbReference type="EMBL" id="JAJCIS010000002">
    <property type="protein sequence ID" value="MCB7386670.1"/>
    <property type="molecule type" value="Genomic_DNA"/>
</dbReference>
<keyword evidence="8 13" id="KW-0949">S-adenosyl-L-methionine</keyword>
<dbReference type="InterPro" id="IPR023267">
    <property type="entry name" value="RCMT"/>
</dbReference>
<evidence type="ECO:0000256" key="3">
    <source>
        <dbReference type="ARBA" id="ARBA00012140"/>
    </source>
</evidence>
<name>A0ABS8DE33_9FIRM</name>
<keyword evidence="16" id="KW-1185">Reference proteome</keyword>
<feature type="active site" description="Nucleophile" evidence="13">
    <location>
        <position position="386"/>
    </location>
</feature>
<evidence type="ECO:0000313" key="16">
    <source>
        <dbReference type="Proteomes" id="UP001299546"/>
    </source>
</evidence>
<dbReference type="InterPro" id="IPR054728">
    <property type="entry name" value="RsmB-like_ferredoxin"/>
</dbReference>
<feature type="binding site" evidence="13">
    <location>
        <position position="315"/>
    </location>
    <ligand>
        <name>S-adenosyl-L-methionine</name>
        <dbReference type="ChEBI" id="CHEBI:59789"/>
    </ligand>
</feature>
<evidence type="ECO:0000256" key="1">
    <source>
        <dbReference type="ARBA" id="ARBA00002724"/>
    </source>
</evidence>
<evidence type="ECO:0000256" key="4">
    <source>
        <dbReference type="ARBA" id="ARBA00022490"/>
    </source>
</evidence>
<evidence type="ECO:0000256" key="13">
    <source>
        <dbReference type="PROSITE-ProRule" id="PRU01023"/>
    </source>
</evidence>
<feature type="binding site" evidence="13">
    <location>
        <position position="333"/>
    </location>
    <ligand>
        <name>S-adenosyl-L-methionine</name>
        <dbReference type="ChEBI" id="CHEBI:59789"/>
    </ligand>
</feature>
<dbReference type="InterPro" id="IPR006027">
    <property type="entry name" value="NusB_RsmB_TIM44"/>
</dbReference>
<dbReference type="EC" id="2.1.1.176" evidence="3"/>
<keyword evidence="7 13" id="KW-0808">Transferase</keyword>
<dbReference type="InterPro" id="IPR001678">
    <property type="entry name" value="MeTrfase_RsmB-F_NOP2_dom"/>
</dbReference>
<evidence type="ECO:0000256" key="6">
    <source>
        <dbReference type="ARBA" id="ARBA00022603"/>
    </source>
</evidence>
<evidence type="ECO:0000256" key="5">
    <source>
        <dbReference type="ARBA" id="ARBA00022552"/>
    </source>
</evidence>
<feature type="domain" description="SAM-dependent MTase RsmB/NOP-type" evidence="14">
    <location>
        <begin position="174"/>
        <end position="433"/>
    </location>
</feature>
<dbReference type="Pfam" id="PF01189">
    <property type="entry name" value="Methyltr_RsmB-F"/>
    <property type="match status" value="1"/>
</dbReference>
<keyword evidence="4" id="KW-0963">Cytoplasm</keyword>
<comment type="catalytic activity">
    <reaction evidence="12">
        <text>cytidine(967) in 16S rRNA + S-adenosyl-L-methionine = 5-methylcytidine(967) in 16S rRNA + S-adenosyl-L-homocysteine + H(+)</text>
        <dbReference type="Rhea" id="RHEA:42748"/>
        <dbReference type="Rhea" id="RHEA-COMP:10219"/>
        <dbReference type="Rhea" id="RHEA-COMP:10220"/>
        <dbReference type="ChEBI" id="CHEBI:15378"/>
        <dbReference type="ChEBI" id="CHEBI:57856"/>
        <dbReference type="ChEBI" id="CHEBI:59789"/>
        <dbReference type="ChEBI" id="CHEBI:74483"/>
        <dbReference type="ChEBI" id="CHEBI:82748"/>
        <dbReference type="EC" id="2.1.1.176"/>
    </reaction>
</comment>
<dbReference type="PANTHER" id="PTHR22807:SF53">
    <property type="entry name" value="RIBOSOMAL RNA SMALL SUBUNIT METHYLTRANSFERASE B-RELATED"/>
    <property type="match status" value="1"/>
</dbReference>
<protein>
    <recommendedName>
        <fullName evidence="3">16S rRNA (cytosine(967)-C(5))-methyltransferase</fullName>
        <ecNumber evidence="3">2.1.1.176</ecNumber>
    </recommendedName>
    <alternativeName>
        <fullName evidence="10">16S rRNA m5C967 methyltransferase</fullName>
    </alternativeName>
    <alternativeName>
        <fullName evidence="11">rRNA (cytosine-C(5)-)-methyltransferase RsmB</fullName>
    </alternativeName>
</protein>
<dbReference type="InterPro" id="IPR029063">
    <property type="entry name" value="SAM-dependent_MTases_sf"/>
</dbReference>
<organism evidence="15 16">
    <name type="scientific">Bariatricus massiliensis</name>
    <dbReference type="NCBI Taxonomy" id="1745713"/>
    <lineage>
        <taxon>Bacteria</taxon>
        <taxon>Bacillati</taxon>
        <taxon>Bacillota</taxon>
        <taxon>Clostridia</taxon>
        <taxon>Lachnospirales</taxon>
        <taxon>Lachnospiraceae</taxon>
        <taxon>Bariatricus</taxon>
    </lineage>
</organism>
<sequence length="433" mass="48816">MNKEINERELVLGILLEVTKEGQKSHIVIRSVLEKYQYLDKRERAFITRVSEGTIERMLELDYIIDQFSKVKTNKMKPVILNILRSAVYQLKYMDNVPASAACNEAVKLAVKKGFGSLRGFVNGVLRNISRNLDGIPYPSKEEPLRYLSVVYSMPDWIVRQWLSDYGYETTEAILKSMYEEHPTTVRVNSGQTDREALKEKLKREGVEVKEHPLSEEALLISGYDYLGSLESFRDGDYQIQDVSSIEVAKCAGIKPGDYVIDVCAAPGGKALHAAQLLAGTGHVEARDLTEQKVELIRDNIARMGFANIEAVQMDATCFDTDSVERADVLLADLPCSGLGVLAKKTDLKYNITERQQEELVELQRQILGVVKSYVKPGGTLVYSTCTVNKKENEENAAWFAEASPDFALEFEKQTLPSRESDGFYLAKFKRIR</sequence>
<evidence type="ECO:0000256" key="8">
    <source>
        <dbReference type="ARBA" id="ARBA00022691"/>
    </source>
</evidence>
<comment type="subcellular location">
    <subcellularLocation>
        <location evidence="2">Cytoplasm</location>
    </subcellularLocation>
</comment>
<dbReference type="RefSeq" id="WP_066736540.1">
    <property type="nucleotide sequence ID" value="NZ_JAJCIQ010000002.1"/>
</dbReference>
<keyword evidence="5" id="KW-0698">rRNA processing</keyword>
<gene>
    <name evidence="15" type="primary">rsmB</name>
    <name evidence="15" type="ORF">LIZ65_05165</name>
</gene>
<dbReference type="SUPFAM" id="SSF48013">
    <property type="entry name" value="NusB-like"/>
    <property type="match status" value="1"/>
</dbReference>
<dbReference type="InterPro" id="IPR004573">
    <property type="entry name" value="rRNA_ssu_MeTfrase_B"/>
</dbReference>
<dbReference type="Proteomes" id="UP001299546">
    <property type="component" value="Unassembled WGS sequence"/>
</dbReference>
<comment type="caution">
    <text evidence="15">The sequence shown here is derived from an EMBL/GenBank/DDBJ whole genome shotgun (WGS) entry which is preliminary data.</text>
</comment>
<evidence type="ECO:0000256" key="9">
    <source>
        <dbReference type="ARBA" id="ARBA00022884"/>
    </source>
</evidence>
<dbReference type="CDD" id="cd02440">
    <property type="entry name" value="AdoMet_MTases"/>
    <property type="match status" value="1"/>
</dbReference>
<feature type="binding site" evidence="13">
    <location>
        <position position="288"/>
    </location>
    <ligand>
        <name>S-adenosyl-L-methionine</name>
        <dbReference type="ChEBI" id="CHEBI:59789"/>
    </ligand>
</feature>
<dbReference type="Gene3D" id="3.40.50.150">
    <property type="entry name" value="Vaccinia Virus protein VP39"/>
    <property type="match status" value="1"/>
</dbReference>
<dbReference type="SUPFAM" id="SSF53335">
    <property type="entry name" value="S-adenosyl-L-methionine-dependent methyltransferases"/>
    <property type="match status" value="1"/>
</dbReference>
<proteinExistence type="inferred from homology"/>
<evidence type="ECO:0000256" key="7">
    <source>
        <dbReference type="ARBA" id="ARBA00022679"/>
    </source>
</evidence>
<accession>A0ABS8DE33</accession>
<feature type="binding site" evidence="13">
    <location>
        <begin position="264"/>
        <end position="270"/>
    </location>
    <ligand>
        <name>S-adenosyl-L-methionine</name>
        <dbReference type="ChEBI" id="CHEBI:59789"/>
    </ligand>
</feature>
<keyword evidence="6 13" id="KW-0489">Methyltransferase</keyword>
<comment type="function">
    <text evidence="1">Specifically methylates the cytosine at position 967 (m5C967) of 16S rRNA.</text>
</comment>
<dbReference type="GO" id="GO:0032259">
    <property type="term" value="P:methylation"/>
    <property type="evidence" value="ECO:0007669"/>
    <property type="project" value="UniProtKB-KW"/>
</dbReference>
<dbReference type="NCBIfam" id="NF011494">
    <property type="entry name" value="PRK14902.1"/>
    <property type="match status" value="1"/>
</dbReference>
<dbReference type="NCBIfam" id="TIGR00563">
    <property type="entry name" value="rsmB"/>
    <property type="match status" value="1"/>
</dbReference>
<dbReference type="InterPro" id="IPR035926">
    <property type="entry name" value="NusB-like_sf"/>
</dbReference>
<evidence type="ECO:0000313" key="15">
    <source>
        <dbReference type="EMBL" id="MCB7386670.1"/>
    </source>
</evidence>
<dbReference type="PROSITE" id="PS51686">
    <property type="entry name" value="SAM_MT_RSMB_NOP"/>
    <property type="match status" value="1"/>
</dbReference>
<reference evidence="15 16" key="1">
    <citation type="submission" date="2021-10" db="EMBL/GenBank/DDBJ databases">
        <title>Collection of gut derived symbiotic bacterial strains cultured from healthy donors.</title>
        <authorList>
            <person name="Lin H."/>
            <person name="Littmann E."/>
            <person name="Kohout C."/>
            <person name="Pamer E.G."/>
        </authorList>
    </citation>
    <scope>NUCLEOTIDE SEQUENCE [LARGE SCALE GENOMIC DNA]</scope>
    <source>
        <strain evidence="15 16">DFI.1.165</strain>
    </source>
</reference>
<dbReference type="Gene3D" id="3.30.70.1170">
    <property type="entry name" value="Sun protein, domain 3"/>
    <property type="match status" value="1"/>
</dbReference>
<dbReference type="Gene3D" id="1.10.940.10">
    <property type="entry name" value="NusB-like"/>
    <property type="match status" value="1"/>
</dbReference>
<comment type="similarity">
    <text evidence="13">Belongs to the class I-like SAM-binding methyltransferase superfamily. RsmB/NOP family.</text>
</comment>
<evidence type="ECO:0000256" key="12">
    <source>
        <dbReference type="ARBA" id="ARBA00047283"/>
    </source>
</evidence>
<keyword evidence="9 13" id="KW-0694">RNA-binding</keyword>
<evidence type="ECO:0000256" key="10">
    <source>
        <dbReference type="ARBA" id="ARBA00030399"/>
    </source>
</evidence>
<dbReference type="PRINTS" id="PR02008">
    <property type="entry name" value="RCMTFAMILY"/>
</dbReference>
<dbReference type="GO" id="GO:0008168">
    <property type="term" value="F:methyltransferase activity"/>
    <property type="evidence" value="ECO:0007669"/>
    <property type="project" value="UniProtKB-KW"/>
</dbReference>